<evidence type="ECO:0000259" key="1">
    <source>
        <dbReference type="Pfam" id="PF00534"/>
    </source>
</evidence>
<keyword evidence="4" id="KW-1185">Reference proteome</keyword>
<feature type="domain" description="Glycosyl transferase family 1" evidence="1">
    <location>
        <begin position="213"/>
        <end position="385"/>
    </location>
</feature>
<dbReference type="Gene3D" id="3.40.50.2000">
    <property type="entry name" value="Glycogen Phosphorylase B"/>
    <property type="match status" value="2"/>
</dbReference>
<organism evidence="3 4">
    <name type="scientific">Salegentibacter salinarum</name>
    <dbReference type="NCBI Taxonomy" id="447422"/>
    <lineage>
        <taxon>Bacteria</taxon>
        <taxon>Pseudomonadati</taxon>
        <taxon>Bacteroidota</taxon>
        <taxon>Flavobacteriia</taxon>
        <taxon>Flavobacteriales</taxon>
        <taxon>Flavobacteriaceae</taxon>
        <taxon>Salegentibacter</taxon>
    </lineage>
</organism>
<dbReference type="OrthoDB" id="832722at2"/>
<accession>A0A2N0U2J4</accession>
<dbReference type="InterPro" id="IPR028098">
    <property type="entry name" value="Glyco_trans_4-like_N"/>
</dbReference>
<evidence type="ECO:0000313" key="4">
    <source>
        <dbReference type="Proteomes" id="UP000232673"/>
    </source>
</evidence>
<dbReference type="SUPFAM" id="SSF53756">
    <property type="entry name" value="UDP-Glycosyltransferase/glycogen phosphorylase"/>
    <property type="match status" value="1"/>
</dbReference>
<name>A0A2N0U2J4_9FLAO</name>
<reference evidence="3 4" key="1">
    <citation type="submission" date="2015-10" db="EMBL/GenBank/DDBJ databases">
        <title>Draft genome sequence of Salegentibacter salinarum KCTC 12975.</title>
        <authorList>
            <person name="Lin W."/>
            <person name="Zheng Q."/>
        </authorList>
    </citation>
    <scope>NUCLEOTIDE SEQUENCE [LARGE SCALE GENOMIC DNA]</scope>
    <source>
        <strain evidence="3 4">KCTC 12975</strain>
    </source>
</reference>
<evidence type="ECO:0000259" key="2">
    <source>
        <dbReference type="Pfam" id="PF13439"/>
    </source>
</evidence>
<dbReference type="Pfam" id="PF00534">
    <property type="entry name" value="Glycos_transf_1"/>
    <property type="match status" value="1"/>
</dbReference>
<proteinExistence type="predicted"/>
<dbReference type="Pfam" id="PF13439">
    <property type="entry name" value="Glyco_transf_4"/>
    <property type="match status" value="1"/>
</dbReference>
<dbReference type="EMBL" id="LKTS01000002">
    <property type="protein sequence ID" value="PKD21136.1"/>
    <property type="molecule type" value="Genomic_DNA"/>
</dbReference>
<dbReference type="PANTHER" id="PTHR45947:SF3">
    <property type="entry name" value="SULFOQUINOVOSYL TRANSFERASE SQD2"/>
    <property type="match status" value="1"/>
</dbReference>
<protein>
    <recommendedName>
        <fullName evidence="5">Colanic acid biosynthesis glycosyltransferase WcaL</fullName>
    </recommendedName>
</protein>
<dbReference type="PANTHER" id="PTHR45947">
    <property type="entry name" value="SULFOQUINOVOSYL TRANSFERASE SQD2"/>
    <property type="match status" value="1"/>
</dbReference>
<dbReference type="GO" id="GO:0016757">
    <property type="term" value="F:glycosyltransferase activity"/>
    <property type="evidence" value="ECO:0007669"/>
    <property type="project" value="InterPro"/>
</dbReference>
<gene>
    <name evidence="3" type="ORF">APR41_12025</name>
</gene>
<evidence type="ECO:0000313" key="3">
    <source>
        <dbReference type="EMBL" id="PKD21136.1"/>
    </source>
</evidence>
<dbReference type="RefSeq" id="WP_079713494.1">
    <property type="nucleotide sequence ID" value="NZ_FUZC01000009.1"/>
</dbReference>
<dbReference type="STRING" id="447422.SAMN05660903_02452"/>
<dbReference type="Proteomes" id="UP000232673">
    <property type="component" value="Unassembled WGS sequence"/>
</dbReference>
<comment type="caution">
    <text evidence="3">The sequence shown here is derived from an EMBL/GenBank/DDBJ whole genome shotgun (WGS) entry which is preliminary data.</text>
</comment>
<feature type="domain" description="Glycosyltransferase subfamily 4-like N-terminal" evidence="2">
    <location>
        <begin position="16"/>
        <end position="209"/>
    </location>
</feature>
<dbReference type="InterPro" id="IPR001296">
    <property type="entry name" value="Glyco_trans_1"/>
</dbReference>
<sequence length="407" mass="47187">MNIAFIVKGFPTLTQTFIENQIVALLKEGHDVDIFAFKKGDLSILHPDIAKYHLLDRVTYKEEMPPSKKRRVKDLLLWTKKNFFHIHWREFLHALLSEKYNKETFLNLFYKSKWFLSGQKYDVIHAHFGDNSIPIANLKEKGFLRGVKFVVTFHGYDLTPTLLSHYEHQYKEIFKHAYAFTVNTAYTKDLLLKVKPHLQNINILPVGLNPVLFQRENKLKNNFRILFCGRLIPLKGPFLLLEIIAELRSRGFRDVELEIIGDGECREKLEEKVKQIDIERNVFFRGALNQLEIRDSMEKAFVLLHPGIYDPQTGRAETQGLVIQEAQAMELPVIVSDVGGMKYGLIDGETGFVVKKNDIGGFADAIEKLILNRELREKMGKLGREFVEKNYDSSFLVKKLLDLYKAN</sequence>
<dbReference type="InterPro" id="IPR050194">
    <property type="entry name" value="Glycosyltransferase_grp1"/>
</dbReference>
<evidence type="ECO:0008006" key="5">
    <source>
        <dbReference type="Google" id="ProtNLM"/>
    </source>
</evidence>
<dbReference type="AlphaFoldDB" id="A0A2N0U2J4"/>